<organism evidence="5 6">
    <name type="scientific">Patiria miniata</name>
    <name type="common">Bat star</name>
    <name type="synonym">Asterina miniata</name>
    <dbReference type="NCBI Taxonomy" id="46514"/>
    <lineage>
        <taxon>Eukaryota</taxon>
        <taxon>Metazoa</taxon>
        <taxon>Echinodermata</taxon>
        <taxon>Eleutherozoa</taxon>
        <taxon>Asterozoa</taxon>
        <taxon>Asteroidea</taxon>
        <taxon>Valvatacea</taxon>
        <taxon>Valvatida</taxon>
        <taxon>Asterinidae</taxon>
        <taxon>Patiria</taxon>
    </lineage>
</organism>
<dbReference type="Gene3D" id="2.60.120.290">
    <property type="entry name" value="Spermadhesin, CUB domain"/>
    <property type="match status" value="1"/>
</dbReference>
<dbReference type="CDD" id="cd00041">
    <property type="entry name" value="CUB"/>
    <property type="match status" value="1"/>
</dbReference>
<dbReference type="SUPFAM" id="SSF49854">
    <property type="entry name" value="Spermadhesin, CUB domain"/>
    <property type="match status" value="1"/>
</dbReference>
<dbReference type="SMART" id="SM00042">
    <property type="entry name" value="CUB"/>
    <property type="match status" value="1"/>
</dbReference>
<dbReference type="EnsemblMetazoa" id="XM_038221426.1">
    <property type="protein sequence ID" value="XP_038077354.1"/>
    <property type="gene ID" value="LOC119745204"/>
</dbReference>
<feature type="signal peptide" evidence="3">
    <location>
        <begin position="1"/>
        <end position="21"/>
    </location>
</feature>
<dbReference type="Proteomes" id="UP000887568">
    <property type="component" value="Unplaced"/>
</dbReference>
<reference evidence="5" key="1">
    <citation type="submission" date="2022-11" db="UniProtKB">
        <authorList>
            <consortium name="EnsemblMetazoa"/>
        </authorList>
    </citation>
    <scope>IDENTIFICATION</scope>
</reference>
<evidence type="ECO:0000256" key="2">
    <source>
        <dbReference type="PROSITE-ProRule" id="PRU00059"/>
    </source>
</evidence>
<accession>A0A914BML1</accession>
<dbReference type="GeneID" id="119745204"/>
<protein>
    <recommendedName>
        <fullName evidence="4">CUB domain-containing protein</fullName>
    </recommendedName>
</protein>
<sequence>MGKMNRLFVLLLAVFIAGNDCAFPNDDTNDIKNEKNIPDEAVFRENRATNRTAYISAESNYTITSKWYPYYAYPNNADDVWYLQTDKGRRIQLTFVTFRLDYLGNDYLKGGDGEDASTAQLFSLSGSVIPTDKVSSGNKMWLRFTSDDSVSSAGFKIVAQSVSMTGTYIWYDQIYP</sequence>
<proteinExistence type="predicted"/>
<dbReference type="OrthoDB" id="6369184at2759"/>
<name>A0A914BML1_PATMI</name>
<keyword evidence="3" id="KW-0732">Signal</keyword>
<dbReference type="RefSeq" id="XP_038077354.1">
    <property type="nucleotide sequence ID" value="XM_038221426.1"/>
</dbReference>
<feature type="chain" id="PRO_5037089040" description="CUB domain-containing protein" evidence="3">
    <location>
        <begin position="22"/>
        <end position="176"/>
    </location>
</feature>
<dbReference type="PANTHER" id="PTHR46908:SF8">
    <property type="entry name" value="C-TYPE LECTIN DOMAIN-CONTAINING PROTEIN"/>
    <property type="match status" value="1"/>
</dbReference>
<feature type="domain" description="CUB" evidence="4">
    <location>
        <begin position="51"/>
        <end position="162"/>
    </location>
</feature>
<dbReference type="AlphaFoldDB" id="A0A914BML1"/>
<dbReference type="PANTHER" id="PTHR46908">
    <property type="entry name" value="CUBILIN-LIKE PROTEIN"/>
    <property type="match status" value="1"/>
</dbReference>
<evidence type="ECO:0000256" key="1">
    <source>
        <dbReference type="ARBA" id="ARBA00023157"/>
    </source>
</evidence>
<comment type="caution">
    <text evidence="2">Lacks conserved residue(s) required for the propagation of feature annotation.</text>
</comment>
<evidence type="ECO:0000259" key="4">
    <source>
        <dbReference type="PROSITE" id="PS01180"/>
    </source>
</evidence>
<dbReference type="InterPro" id="IPR000859">
    <property type="entry name" value="CUB_dom"/>
</dbReference>
<evidence type="ECO:0000256" key="3">
    <source>
        <dbReference type="SAM" id="SignalP"/>
    </source>
</evidence>
<dbReference type="Pfam" id="PF00431">
    <property type="entry name" value="CUB"/>
    <property type="match status" value="1"/>
</dbReference>
<keyword evidence="6" id="KW-1185">Reference proteome</keyword>
<dbReference type="OMA" id="RENHAIN"/>
<dbReference type="InterPro" id="IPR035914">
    <property type="entry name" value="Sperma_CUB_dom_sf"/>
</dbReference>
<keyword evidence="1" id="KW-1015">Disulfide bond</keyword>
<evidence type="ECO:0000313" key="5">
    <source>
        <dbReference type="EnsemblMetazoa" id="XP_038077354.1"/>
    </source>
</evidence>
<evidence type="ECO:0000313" key="6">
    <source>
        <dbReference type="Proteomes" id="UP000887568"/>
    </source>
</evidence>
<dbReference type="InterPro" id="IPR052129">
    <property type="entry name" value="Spermadhesin-Link_domain"/>
</dbReference>
<dbReference type="PROSITE" id="PS01180">
    <property type="entry name" value="CUB"/>
    <property type="match status" value="1"/>
</dbReference>